<dbReference type="Proteomes" id="UP000225740">
    <property type="component" value="Unassembled WGS sequence"/>
</dbReference>
<proteinExistence type="predicted"/>
<feature type="region of interest" description="Disordered" evidence="4">
    <location>
        <begin position="2295"/>
        <end position="2320"/>
    </location>
</feature>
<accession>A0A2G1W2T9</accession>
<keyword evidence="1" id="KW-0677">Repeat</keyword>
<dbReference type="InterPro" id="IPR019734">
    <property type="entry name" value="TPR_rpt"/>
</dbReference>
<dbReference type="SUPFAM" id="SSF48452">
    <property type="entry name" value="TPR-like"/>
    <property type="match status" value="4"/>
</dbReference>
<keyword evidence="2 3" id="KW-0802">TPR repeat</keyword>
<evidence type="ECO:0000259" key="5">
    <source>
        <dbReference type="Pfam" id="PF20407"/>
    </source>
</evidence>
<dbReference type="EMBL" id="NIZW01000020">
    <property type="protein sequence ID" value="PHQ32989.1"/>
    <property type="molecule type" value="Genomic_DNA"/>
</dbReference>
<evidence type="ECO:0000256" key="1">
    <source>
        <dbReference type="ARBA" id="ARBA00022737"/>
    </source>
</evidence>
<feature type="repeat" description="TPR" evidence="3">
    <location>
        <begin position="431"/>
        <end position="464"/>
    </location>
</feature>
<feature type="region of interest" description="Disordered" evidence="4">
    <location>
        <begin position="2340"/>
        <end position="2384"/>
    </location>
</feature>
<dbReference type="OrthoDB" id="218623at2"/>
<sequence>MRILLLAWFDFRFDVEVAVIHCRSVRIFCFGPLLVFLLGGGLLCLPSSAQEVGETDRERVTADRFFQVLLRRPRPGTALDRVYGYHVQNGSLDQLIESLDVDDDAPSAGEKAMVLGLIQAQRGKSALAVEAFSKAEERLPDEAACSFYLGKSLLAVGENERAAEAIQRAIDRGPARNEAVPIFTELGRIYGRAGQNEKAFAVWKQLEAMFPRDARVGGQIARALAEEGNLEEALARFVALSKNSRDEDDKIAFAVETAELRRRLGEPEEATKDLEKILARLRPGSWLHTDVRNRIEDGFLKSGDYDALANYYQKQLADSADNLALQTRLGRILVSAGRLDEAKKTLLDATTKAPGDADVRLALIDVLVALGDNQSAAAQYEALAKNDPENPDYLLRWGQLLLEDQKMELQARRDAAAGVWQQLADARSDDAVTLSQIADRFRGIDREEDAINLYEQAIEVDPESPQYREYLGEYLHKLDRKEEAIKTWESIASGDRRNRDSLVRLAEVFNTFELGERALAAWRDAAEMDLTFAQELRFAKALRDAKQHEEAFTRLEVAREIAETPDEQEQVLKDQIETYRQAGTLGDQIATLETQPPTVDRLRQLALMHQAAGQLTDAAEAIREAQDLEPENVDVLVVAADIAERQSRLSDAVTLFEKLSEFDTRFRTNYLQRVAGLQTRLGQIDEALATCESLIDANPASPESYLFYARTALSANRDDEAFTALRRAMNVAPRDNGPRRMMASELAERYRTDEAIELYWQAIQYESQTDDRISLIKQLAPLYDRQGDVEELISRIESLGREDGDTRGTLLLTSAAYEAIEDYGAARQAIDQLIAQQPRDVALLETMVNLSDLADEVTTAAEYQERIVSLADTPENRFKLVQLKLDAGMIDVATALGERISLVSDPVRLGSMIRSAAMRGDTKAAIAICREALDRDPGLWDVKLELAQLLLYDDSGDDQKERYEEAGRLCEQIRAMDLPMDAKPLTQKTVKASSRNTNYPADYLTNPRYWGQSSYTMARNYRIGRYGNDLFGYSSGATSLNLVQPNVFGHARILAASLLMVREAKEAPAGEAESKIEEMMKEQFSIAEIEEVDDAMVLWEYTSLQSFQSVLATNTNTNEDDAEAAEAKRRQEMLSWRLAELDPEYGQTAILSLLASRIAVPDEDETKEPEEDGEKEDQPEPLSTERLEILVDLFNKNKGKPQTTSLQTTSSQLMLRSILINEFKRAGLPERAAEFAIPDPDEDASYDELLSTLMFHLRMGSEDRASELVSRLIPAIRNETGGKATQPSRSINGSLGGMTRSSKRSKAFVDKHRLELLDAVLAANIGRDVLSRSRKSPLSEGMLRTYYQSPSGSYRSIQIKAPLSTSLIDQSIVSELSSLVPEDSSKNTNTRTQSLRVPLEMIEHLQKPLPDAPIYELKSRGVLAAFAHWWDGRPEDCYRELIELCEEYPDDVDLQIERARLASELNQPRVALEALDSFDPLDSRMLVRKEMAAMNLAAELGDIDRAKQAAQRLFGMRMDTNTQLALVDQLRRLGMNDKAAAVLRRMRGGKSRDDSVELQIARSFMASDDKESAAEVAYALLRKLGSGRRQNQSNQDYYRRQAVEILTSAGRMEPLIERAERRLKTSPSSMRVRSELAELYTAAGRSDDAAALWEDAPTDRPVDARQLLSRAAALAKSKKHKEAAEMYLDAFEKDPSLMNNTYYEMRRAVQAAKCEDAMFERLLEFDPAALSSYRLGEFVSMGDRQDFSEAKRKFIGHALKSPYGRQNFYSILRNVPDSERKNIPGIQETVVEAICSDDAFSPTSTLWQVRSRSSGGTAIGPLEDVVGLVTTDEAVAKKFGEAAEKAKKNESSKPTAEFLLALMDLKKSEQKDKAAERLRSAIPKSEEGEEPGARTISGGLVWQAGQVVEEIGGIPDRPAMLVEMYEYASDDSNITPNDFQFSVSARLLDVYAANGQSGLARQFALEGYASIDNSEQNQYNPGYGDYQDLRQYKSIADKLVSMGCPIDAIVIYRRALSDPGRFERAKRYGSGTTSESFVKAAEAAAEAVTPKASTQYIQWLTEELAESKDSKKRAISVDLMDLPVEMLLAGDVEPGLTMAIRSSLAIEEGQDAVDELASVIGDLSSEHTEDWSLPATELLIAAHTKSENIEPTAARLFEALPPVEEVTAAAGAPSADKYKPLLDLYPVVKSVFESDPDADTEVGKNLIDYMTSVARTTGDPRLELALSKLTGDHSQSFAIYLDRIEDDIEPGAPLSKDKCETALGIARTAAMDGDIEISTRALTLALGNGPPLRQMGTTGDAFTISRQSTNVRNRDDGGMGELTRQVNEIIDLYSDAIGEKLGKRDPEPEDSNTNDSETDGVPSDATVSSDVVSGDDGQPKSDPATSIPLIFEALRAIVLPPERPATVFPYATEIVSTTGYDRGELADDSGKESAAKSLMITAVRCDRSAQLDELLQERIVKSTDKATSASLLVDFALASQDEEKLVSALDLFAESLDSVLPEVSEITSSASTLNSITSQMQQESYRKSETINLVLGCIWPLLQDPSDLASAAQVAERAGELLQRTAGLIDSDSYTSNRHRSIASKLRRLMLKSAAKSSDLEHFQNVLEAEIVTREARYANYDGDRRDEYIQNELERLLGELIDDEMVEQTPGFIRKLIAMKLANDSNRDSMTPAKLAAAINELPESTQFDLLMQIAMGDDADSPIMHWTGFIRYDTPPESVRRQTPRLEDFKSLATSTSQIPTVDTLLMLADLAAKTNKSADVAEALIGRSERAGDDADIAAALVRLAGQLKNGGNPKSDSLLKTLDAIKADLIANKPTKQDTTLEYPMLATYLIARCIDAGVVDDQTKPLLAKLLPYATRSQRNTVTSALGRTMAFAGVGRAAGATEGSPLAHFVPVRLPARATPDTETLYPLFAMDDEGWVSATSGDNQSLLMLRFPVSGEFGFSADIWDGNPGASNIAYGGVLYQPDGWEKKARITAMAGSTVKVSVPSIENGKVNEEELNVTENEVIGLCNDEPYVNDLKTQSYPWLSFTQEMSRTIKFSNIRLTGNPVIPDQINPVDPTMRGWGILTFGRGLPDPLLPIGEDQDAEKIEEARKVASEKDQGKWSVKDDELKYMSAKADNVYDPSSHIAYLRPLLDGESMEYSFWWEWDDTEVQPTVGRMALKFTKEGTLPNWIRITNDLASTEFIAVDKLDPPADPVAPENVPNDQAWNTVKLTRNGDTVRVELNDTPLISLPVADPPRPGLLREVKRDVRIRDMKLTGDWPKEVPANLMERSAVAD</sequence>
<feature type="domain" description="DUF1583" evidence="5">
    <location>
        <begin position="3132"/>
        <end position="3269"/>
    </location>
</feature>
<dbReference type="PANTHER" id="PTHR44943">
    <property type="entry name" value="CELLULOSE SYNTHASE OPERON PROTEIN C"/>
    <property type="match status" value="1"/>
</dbReference>
<dbReference type="InterPro" id="IPR011990">
    <property type="entry name" value="TPR-like_helical_dom_sf"/>
</dbReference>
<evidence type="ECO:0000313" key="6">
    <source>
        <dbReference type="EMBL" id="PHQ32989.1"/>
    </source>
</evidence>
<protein>
    <recommendedName>
        <fullName evidence="5">DUF1583 domain-containing protein</fullName>
    </recommendedName>
</protein>
<dbReference type="InterPro" id="IPR051685">
    <property type="entry name" value="Ycf3/AcsC/BcsC/TPR_MFPF"/>
</dbReference>
<name>A0A2G1W2T9_9BACT</name>
<reference evidence="6 7" key="1">
    <citation type="submission" date="2017-06" db="EMBL/GenBank/DDBJ databases">
        <title>Description of Rhodopirellula bahusiensis sp. nov.</title>
        <authorList>
            <person name="Kizina J."/>
            <person name="Harder J."/>
        </authorList>
    </citation>
    <scope>NUCLEOTIDE SEQUENCE [LARGE SCALE GENOMIC DNA]</scope>
    <source>
        <strain evidence="6 7">SWK21</strain>
    </source>
</reference>
<feature type="region of interest" description="Disordered" evidence="4">
    <location>
        <begin position="1280"/>
        <end position="1299"/>
    </location>
</feature>
<evidence type="ECO:0000256" key="2">
    <source>
        <dbReference type="ARBA" id="ARBA00022803"/>
    </source>
</evidence>
<evidence type="ECO:0000256" key="3">
    <source>
        <dbReference type="PROSITE-ProRule" id="PRU00339"/>
    </source>
</evidence>
<dbReference type="Gene3D" id="1.25.40.10">
    <property type="entry name" value="Tetratricopeptide repeat domain"/>
    <property type="match status" value="5"/>
</dbReference>
<dbReference type="SMART" id="SM00028">
    <property type="entry name" value="TPR"/>
    <property type="match status" value="14"/>
</dbReference>
<feature type="region of interest" description="Disordered" evidence="4">
    <location>
        <begin position="1160"/>
        <end position="1184"/>
    </location>
</feature>
<feature type="compositionally biased region" description="Polar residues" evidence="4">
    <location>
        <begin position="1283"/>
        <end position="1293"/>
    </location>
</feature>
<gene>
    <name evidence="6" type="ORF">CEE69_22435</name>
</gene>
<comment type="caution">
    <text evidence="6">The sequence shown here is derived from an EMBL/GenBank/DDBJ whole genome shotgun (WGS) entry which is preliminary data.</text>
</comment>
<feature type="compositionally biased region" description="Acidic residues" evidence="4">
    <location>
        <begin position="2347"/>
        <end position="2358"/>
    </location>
</feature>
<dbReference type="PANTHER" id="PTHR44943:SF8">
    <property type="entry name" value="TPR REPEAT-CONTAINING PROTEIN MJ0263"/>
    <property type="match status" value="1"/>
</dbReference>
<evidence type="ECO:0000256" key="4">
    <source>
        <dbReference type="SAM" id="MobiDB-lite"/>
    </source>
</evidence>
<feature type="compositionally biased region" description="Acidic residues" evidence="4">
    <location>
        <begin position="1161"/>
        <end position="1179"/>
    </location>
</feature>
<dbReference type="InterPro" id="IPR046518">
    <property type="entry name" value="DUF1583_N"/>
</dbReference>
<dbReference type="Pfam" id="PF20407">
    <property type="entry name" value="DUF1583_N"/>
    <property type="match status" value="1"/>
</dbReference>
<dbReference type="PROSITE" id="PS50005">
    <property type="entry name" value="TPR"/>
    <property type="match status" value="2"/>
</dbReference>
<dbReference type="Pfam" id="PF14559">
    <property type="entry name" value="TPR_19"/>
    <property type="match status" value="2"/>
</dbReference>
<dbReference type="Pfam" id="PF13432">
    <property type="entry name" value="TPR_16"/>
    <property type="match status" value="4"/>
</dbReference>
<evidence type="ECO:0000313" key="7">
    <source>
        <dbReference type="Proteomes" id="UP000225740"/>
    </source>
</evidence>
<organism evidence="6 7">
    <name type="scientific">Rhodopirellula bahusiensis</name>
    <dbReference type="NCBI Taxonomy" id="2014065"/>
    <lineage>
        <taxon>Bacteria</taxon>
        <taxon>Pseudomonadati</taxon>
        <taxon>Planctomycetota</taxon>
        <taxon>Planctomycetia</taxon>
        <taxon>Pirellulales</taxon>
        <taxon>Pirellulaceae</taxon>
        <taxon>Rhodopirellula</taxon>
    </lineage>
</organism>
<feature type="repeat" description="TPR" evidence="3">
    <location>
        <begin position="599"/>
        <end position="632"/>
    </location>
</feature>
<keyword evidence="7" id="KW-1185">Reference proteome</keyword>